<dbReference type="CDD" id="cd16922">
    <property type="entry name" value="HATPase_EvgS-ArcB-TorS-like"/>
    <property type="match status" value="1"/>
</dbReference>
<feature type="region of interest" description="Disordered" evidence="10">
    <location>
        <begin position="692"/>
        <end position="720"/>
    </location>
</feature>
<dbReference type="InterPro" id="IPR005467">
    <property type="entry name" value="His_kinase_dom"/>
</dbReference>
<keyword evidence="3 9" id="KW-0597">Phosphoprotein</keyword>
<evidence type="ECO:0000259" key="11">
    <source>
        <dbReference type="PROSITE" id="PS50109"/>
    </source>
</evidence>
<dbReference type="InterPro" id="IPR000700">
    <property type="entry name" value="PAS-assoc_C"/>
</dbReference>
<dbReference type="GO" id="GO:0000156">
    <property type="term" value="F:phosphorelay response regulator activity"/>
    <property type="evidence" value="ECO:0007669"/>
    <property type="project" value="InterPro"/>
</dbReference>
<evidence type="ECO:0000256" key="10">
    <source>
        <dbReference type="SAM" id="MobiDB-lite"/>
    </source>
</evidence>
<feature type="active site" evidence="8">
    <location>
        <position position="45"/>
    </location>
</feature>
<feature type="active site" evidence="8">
    <location>
        <position position="18"/>
    </location>
</feature>
<feature type="domain" description="PAS" evidence="13">
    <location>
        <begin position="857"/>
        <end position="893"/>
    </location>
</feature>
<dbReference type="SMART" id="SM00086">
    <property type="entry name" value="PAC"/>
    <property type="match status" value="2"/>
</dbReference>
<dbReference type="PROSITE" id="PS50109">
    <property type="entry name" value="HIS_KIN"/>
    <property type="match status" value="1"/>
</dbReference>
<feature type="region of interest" description="Disordered" evidence="10">
    <location>
        <begin position="636"/>
        <end position="657"/>
    </location>
</feature>
<evidence type="ECO:0000256" key="2">
    <source>
        <dbReference type="ARBA" id="ARBA00001541"/>
    </source>
</evidence>
<evidence type="ECO:0000256" key="8">
    <source>
        <dbReference type="PROSITE-ProRule" id="PRU00050"/>
    </source>
</evidence>
<evidence type="ECO:0000256" key="7">
    <source>
        <dbReference type="ARBA" id="ARBA00022777"/>
    </source>
</evidence>
<evidence type="ECO:0000313" key="18">
    <source>
        <dbReference type="Proteomes" id="UP000011529"/>
    </source>
</evidence>
<proteinExistence type="predicted"/>
<dbReference type="SMART" id="SM00388">
    <property type="entry name" value="HisKA"/>
    <property type="match status" value="1"/>
</dbReference>
<reference evidence="17" key="1">
    <citation type="submission" date="2012-11" db="EMBL/GenBank/DDBJ databases">
        <title>Permanent draft genomes of Rhodopirellula europaea strain SH398 and 6C.</title>
        <authorList>
            <person name="Richter M."/>
            <person name="Richter-Heitmann T."/>
            <person name="Frank C."/>
            <person name="Harder J."/>
            <person name="Glockner F.O."/>
        </authorList>
    </citation>
    <scope>NUCLEOTIDE SEQUENCE</scope>
    <source>
        <strain evidence="17">6C</strain>
    </source>
</reference>
<dbReference type="InterPro" id="IPR000780">
    <property type="entry name" value="CheR_MeTrfase"/>
</dbReference>
<dbReference type="Proteomes" id="UP000011529">
    <property type="component" value="Unassembled WGS sequence"/>
</dbReference>
<dbReference type="Pfam" id="PF00072">
    <property type="entry name" value="Response_reg"/>
    <property type="match status" value="1"/>
</dbReference>
<feature type="domain" description="Response regulatory" evidence="12">
    <location>
        <begin position="1616"/>
        <end position="1735"/>
    </location>
</feature>
<protein>
    <submittedName>
        <fullName evidence="17">Signal transduction histidine kinase with CheB and CheR activity</fullName>
    </submittedName>
</protein>
<dbReference type="Gene3D" id="3.40.50.150">
    <property type="entry name" value="Vaccinia Virus protein VP39"/>
    <property type="match status" value="1"/>
</dbReference>
<keyword evidence="8" id="KW-0378">Hydrolase</keyword>
<dbReference type="GO" id="GO:0008984">
    <property type="term" value="F:protein-glutamate methylesterase activity"/>
    <property type="evidence" value="ECO:0007669"/>
    <property type="project" value="InterPro"/>
</dbReference>
<keyword evidence="4" id="KW-0489">Methyltransferase</keyword>
<dbReference type="CDD" id="cd16434">
    <property type="entry name" value="CheB-CheR_fusion"/>
    <property type="match status" value="1"/>
</dbReference>
<gene>
    <name evidence="17" type="ORF">RE6C_03301</name>
</gene>
<reference evidence="17" key="2">
    <citation type="journal article" date="2013" name="Mar. Genomics">
        <title>Expression of sulfatases in Rhodopirellula baltica and the diversity of sulfatases in the genus Rhodopirellula.</title>
        <authorList>
            <person name="Wegner C.E."/>
            <person name="Richter-Heitmann T."/>
            <person name="Klindworth A."/>
            <person name="Klockow C."/>
            <person name="Richter M."/>
            <person name="Achstetter T."/>
            <person name="Glockner F.O."/>
            <person name="Harder J."/>
        </authorList>
    </citation>
    <scope>NUCLEOTIDE SEQUENCE [LARGE SCALE GENOMIC DNA]</scope>
    <source>
        <strain evidence="17">6C</strain>
    </source>
</reference>
<dbReference type="SMART" id="SM00091">
    <property type="entry name" value="PAS"/>
    <property type="match status" value="5"/>
</dbReference>
<evidence type="ECO:0000259" key="15">
    <source>
        <dbReference type="PROSITE" id="PS50122"/>
    </source>
</evidence>
<evidence type="ECO:0000256" key="9">
    <source>
        <dbReference type="PROSITE-ProRule" id="PRU00169"/>
    </source>
</evidence>
<evidence type="ECO:0000256" key="5">
    <source>
        <dbReference type="ARBA" id="ARBA00022679"/>
    </source>
</evidence>
<dbReference type="InterPro" id="IPR036804">
    <property type="entry name" value="CheR_N_sf"/>
</dbReference>
<dbReference type="InterPro" id="IPR036890">
    <property type="entry name" value="HATPase_C_sf"/>
</dbReference>
<keyword evidence="7 17" id="KW-0418">Kinase</keyword>
<comment type="catalytic activity">
    <reaction evidence="2">
        <text>L-glutamyl-[protein] + S-adenosyl-L-methionine = [protein]-L-glutamate 5-O-methyl ester + S-adenosyl-L-homocysteine</text>
        <dbReference type="Rhea" id="RHEA:24452"/>
        <dbReference type="Rhea" id="RHEA-COMP:10208"/>
        <dbReference type="Rhea" id="RHEA-COMP:10311"/>
        <dbReference type="ChEBI" id="CHEBI:29973"/>
        <dbReference type="ChEBI" id="CHEBI:57856"/>
        <dbReference type="ChEBI" id="CHEBI:59789"/>
        <dbReference type="ChEBI" id="CHEBI:82795"/>
        <dbReference type="EC" id="2.1.1.80"/>
    </reaction>
</comment>
<dbReference type="GO" id="GO:0032259">
    <property type="term" value="P:methylation"/>
    <property type="evidence" value="ECO:0007669"/>
    <property type="project" value="UniProtKB-KW"/>
</dbReference>
<dbReference type="SMART" id="SM00138">
    <property type="entry name" value="MeTrc"/>
    <property type="match status" value="1"/>
</dbReference>
<feature type="domain" description="CheB-type methylesterase" evidence="15">
    <location>
        <begin position="6"/>
        <end position="203"/>
    </location>
</feature>
<feature type="domain" description="Histidine kinase" evidence="11">
    <location>
        <begin position="1367"/>
        <end position="1588"/>
    </location>
</feature>
<dbReference type="GO" id="GO:0006935">
    <property type="term" value="P:chemotaxis"/>
    <property type="evidence" value="ECO:0007669"/>
    <property type="project" value="UniProtKB-UniRule"/>
</dbReference>
<keyword evidence="18" id="KW-1185">Reference proteome</keyword>
<dbReference type="InterPro" id="IPR013656">
    <property type="entry name" value="PAS_4"/>
</dbReference>
<dbReference type="PROSITE" id="PS50112">
    <property type="entry name" value="PAS"/>
    <property type="match status" value="3"/>
</dbReference>
<dbReference type="GO" id="GO:0005886">
    <property type="term" value="C:plasma membrane"/>
    <property type="evidence" value="ECO:0007669"/>
    <property type="project" value="TreeGrafter"/>
</dbReference>
<dbReference type="EMBL" id="ANMO01000147">
    <property type="protein sequence ID" value="EMB15954.1"/>
    <property type="molecule type" value="Genomic_DNA"/>
</dbReference>
<accession>M2B160</accession>
<dbReference type="SUPFAM" id="SSF53335">
    <property type="entry name" value="S-adenosyl-L-methionine-dependent methyltransferases"/>
    <property type="match status" value="1"/>
</dbReference>
<feature type="compositionally biased region" description="Basic and acidic residues" evidence="10">
    <location>
        <begin position="637"/>
        <end position="652"/>
    </location>
</feature>
<evidence type="ECO:0000256" key="6">
    <source>
        <dbReference type="ARBA" id="ARBA00022691"/>
    </source>
</evidence>
<feature type="domain" description="PAS" evidence="13">
    <location>
        <begin position="978"/>
        <end position="1051"/>
    </location>
</feature>
<dbReference type="Pfam" id="PF08447">
    <property type="entry name" value="PAS_3"/>
    <property type="match status" value="1"/>
</dbReference>
<dbReference type="Pfam" id="PF13426">
    <property type="entry name" value="PAS_9"/>
    <property type="match status" value="2"/>
</dbReference>
<evidence type="ECO:0000313" key="17">
    <source>
        <dbReference type="EMBL" id="EMB15954.1"/>
    </source>
</evidence>
<evidence type="ECO:0000259" key="13">
    <source>
        <dbReference type="PROSITE" id="PS50112"/>
    </source>
</evidence>
<comment type="catalytic activity">
    <reaction evidence="1">
        <text>ATP + protein L-histidine = ADP + protein N-phospho-L-histidine.</text>
        <dbReference type="EC" id="2.7.13.3"/>
    </reaction>
</comment>
<dbReference type="Pfam" id="PF08448">
    <property type="entry name" value="PAS_4"/>
    <property type="match status" value="1"/>
</dbReference>
<dbReference type="InterPro" id="IPR022641">
    <property type="entry name" value="CheR_N"/>
</dbReference>
<feature type="domain" description="PAS" evidence="13">
    <location>
        <begin position="1107"/>
        <end position="1162"/>
    </location>
</feature>
<dbReference type="InterPro" id="IPR035909">
    <property type="entry name" value="CheB_C"/>
</dbReference>
<dbReference type="GO" id="GO:0005737">
    <property type="term" value="C:cytoplasm"/>
    <property type="evidence" value="ECO:0007669"/>
    <property type="project" value="InterPro"/>
</dbReference>
<feature type="domain" description="CheR-type methyltransferase" evidence="16">
    <location>
        <begin position="209"/>
        <end position="481"/>
    </location>
</feature>
<dbReference type="NCBIfam" id="TIGR00229">
    <property type="entry name" value="sensory_box"/>
    <property type="match status" value="3"/>
</dbReference>
<evidence type="ECO:0000259" key="12">
    <source>
        <dbReference type="PROSITE" id="PS50110"/>
    </source>
</evidence>
<dbReference type="PANTHER" id="PTHR43047:SF72">
    <property type="entry name" value="OSMOSENSING HISTIDINE PROTEIN KINASE SLN1"/>
    <property type="match status" value="1"/>
</dbReference>
<dbReference type="SUPFAM" id="SSF52172">
    <property type="entry name" value="CheY-like"/>
    <property type="match status" value="1"/>
</dbReference>
<keyword evidence="6" id="KW-0949">S-adenosyl-L-methionine</keyword>
<dbReference type="CDD" id="cd17546">
    <property type="entry name" value="REC_hyHK_CKI1_RcsC-like"/>
    <property type="match status" value="1"/>
</dbReference>
<dbReference type="Gene3D" id="1.10.287.130">
    <property type="match status" value="1"/>
</dbReference>
<dbReference type="SMART" id="SM00448">
    <property type="entry name" value="REC"/>
    <property type="match status" value="1"/>
</dbReference>
<dbReference type="PATRIC" id="fig|1263867.3.peg.3522"/>
<dbReference type="GO" id="GO:0008983">
    <property type="term" value="F:protein-glutamate O-methyltransferase activity"/>
    <property type="evidence" value="ECO:0007669"/>
    <property type="project" value="UniProtKB-EC"/>
</dbReference>
<dbReference type="Pfam" id="PF02518">
    <property type="entry name" value="HATPase_c"/>
    <property type="match status" value="1"/>
</dbReference>
<dbReference type="PROSITE" id="PS50113">
    <property type="entry name" value="PAC"/>
    <property type="match status" value="3"/>
</dbReference>
<dbReference type="GO" id="GO:0009927">
    <property type="term" value="F:histidine phosphotransfer kinase activity"/>
    <property type="evidence" value="ECO:0007669"/>
    <property type="project" value="TreeGrafter"/>
</dbReference>
<dbReference type="GO" id="GO:0000155">
    <property type="term" value="F:phosphorelay sensor kinase activity"/>
    <property type="evidence" value="ECO:0007669"/>
    <property type="project" value="InterPro"/>
</dbReference>
<dbReference type="InterPro" id="IPR013655">
    <property type="entry name" value="PAS_fold_3"/>
</dbReference>
<organism evidence="17 18">
    <name type="scientific">Rhodopirellula europaea 6C</name>
    <dbReference type="NCBI Taxonomy" id="1263867"/>
    <lineage>
        <taxon>Bacteria</taxon>
        <taxon>Pseudomonadati</taxon>
        <taxon>Planctomycetota</taxon>
        <taxon>Planctomycetia</taxon>
        <taxon>Pirellulales</taxon>
        <taxon>Pirellulaceae</taxon>
        <taxon>Rhodopirellula</taxon>
    </lineage>
</organism>
<feature type="domain" description="PAC" evidence="14">
    <location>
        <begin position="1052"/>
        <end position="1106"/>
    </location>
</feature>
<keyword evidence="8" id="KW-0145">Chemotaxis</keyword>
<feature type="modified residue" description="4-aspartylphosphate" evidence="9">
    <location>
        <position position="1670"/>
    </location>
</feature>
<dbReference type="InterPro" id="IPR029063">
    <property type="entry name" value="SAM-dependent_MTases_sf"/>
</dbReference>
<dbReference type="InterPro" id="IPR035965">
    <property type="entry name" value="PAS-like_dom_sf"/>
</dbReference>
<comment type="caution">
    <text evidence="17">The sequence shown here is derived from an EMBL/GenBank/DDBJ whole genome shotgun (WGS) entry which is preliminary data.</text>
</comment>
<dbReference type="InterPro" id="IPR022642">
    <property type="entry name" value="CheR_C"/>
</dbReference>
<dbReference type="InterPro" id="IPR001610">
    <property type="entry name" value="PAC"/>
</dbReference>
<evidence type="ECO:0000259" key="14">
    <source>
        <dbReference type="PROSITE" id="PS50113"/>
    </source>
</evidence>
<dbReference type="Gene3D" id="3.30.450.20">
    <property type="entry name" value="PAS domain"/>
    <property type="match status" value="5"/>
</dbReference>
<dbReference type="CDD" id="cd00082">
    <property type="entry name" value="HisKA"/>
    <property type="match status" value="1"/>
</dbReference>
<dbReference type="InterPro" id="IPR000673">
    <property type="entry name" value="Sig_transdc_resp-reg_Me-estase"/>
</dbReference>
<name>M2B160_9BACT</name>
<dbReference type="InterPro" id="IPR011006">
    <property type="entry name" value="CheY-like_superfamily"/>
</dbReference>
<keyword evidence="5" id="KW-0808">Transferase</keyword>
<dbReference type="Pfam" id="PF13596">
    <property type="entry name" value="PAS_10"/>
    <property type="match status" value="1"/>
</dbReference>
<evidence type="ECO:0000256" key="4">
    <source>
        <dbReference type="ARBA" id="ARBA00022603"/>
    </source>
</evidence>
<dbReference type="SUPFAM" id="SSF55785">
    <property type="entry name" value="PYP-like sensor domain (PAS domain)"/>
    <property type="match status" value="5"/>
</dbReference>
<dbReference type="InterPro" id="IPR036097">
    <property type="entry name" value="HisK_dim/P_sf"/>
</dbReference>
<dbReference type="PRINTS" id="PR00996">
    <property type="entry name" value="CHERMTFRASE"/>
</dbReference>
<evidence type="ECO:0000259" key="16">
    <source>
        <dbReference type="PROSITE" id="PS50123"/>
    </source>
</evidence>
<dbReference type="SUPFAM" id="SSF47384">
    <property type="entry name" value="Homodimeric domain of signal transducing histidine kinase"/>
    <property type="match status" value="1"/>
</dbReference>
<dbReference type="PROSITE" id="PS50122">
    <property type="entry name" value="CHEB"/>
    <property type="match status" value="1"/>
</dbReference>
<dbReference type="InterPro" id="IPR001789">
    <property type="entry name" value="Sig_transdc_resp-reg_receiver"/>
</dbReference>
<dbReference type="PROSITE" id="PS50123">
    <property type="entry name" value="CHER"/>
    <property type="match status" value="1"/>
</dbReference>
<feature type="active site" evidence="8">
    <location>
        <position position="145"/>
    </location>
</feature>
<dbReference type="Gene3D" id="3.30.565.10">
    <property type="entry name" value="Histidine kinase-like ATPase, C-terminal domain"/>
    <property type="match status" value="1"/>
</dbReference>
<dbReference type="Pfam" id="PF01339">
    <property type="entry name" value="CheB_methylest"/>
    <property type="match status" value="1"/>
</dbReference>
<evidence type="ECO:0000256" key="1">
    <source>
        <dbReference type="ARBA" id="ARBA00000085"/>
    </source>
</evidence>
<dbReference type="PROSITE" id="PS50110">
    <property type="entry name" value="RESPONSE_REGULATORY"/>
    <property type="match status" value="1"/>
</dbReference>
<dbReference type="CDD" id="cd00130">
    <property type="entry name" value="PAS"/>
    <property type="match status" value="4"/>
</dbReference>
<dbReference type="Pfam" id="PF01739">
    <property type="entry name" value="CheR"/>
    <property type="match status" value="1"/>
</dbReference>
<dbReference type="Gene3D" id="1.10.155.10">
    <property type="entry name" value="Chemotaxis receptor methyltransferase CheR, N-terminal domain"/>
    <property type="match status" value="1"/>
</dbReference>
<sequence length="1739" mass="193554">MQDAPRFASTPIVAIGASAGGLTALEMLFEQLPAKTGAAFVVIQHLSPDYQSHMPELLGRRTKMPTVQMTDPVTPEANRVYLLPPGKQAELVEGTLQLFDRERERESDGELNLPIDRFFYSLAEQAIGETSRKIAAVVLSGTGSDGSNGIVEVNMSGGIVMCQDEDSAQFNGMPLNAIKTGVVHIVGPVPELAESLSLYLGGDSIDEVVAHTSPAIERNELDLVYERLEGSCGVDFGQYKHGTFSRRLSRRMMMSKIDQLDQYIDKLDSDPAEVSRLADDLMIGVTRFFRDPDGYTRLRKRCISKIVESKAAGDELRAWVAGCATGPEAYSVAMLIHDEVRKNGVDITVKIFATDVHPDAIRFAQRGLYPPESLIEIPKDLRERYINSHADGFEINQDVRNSIVFARHDVLRDAPFTNLDLVTCRNLLIYLVDEAQARVLGAFAHALRSRGVLWLGPSETPGDLADDFTPLDKHWRLFQKERDSHMPLDLKLRKRPPTNVGMSIRPRSTRAPSAALVNSYDVLLSQYAPNGVLVDDSLQALQVFGDISDYTVAMRGRLSGTIEDMLVESLGMPLTILMQRMKLNQRSAESEQAIVEGSSVEIRVKAIPHRNLSETHYFISFHRDGSVGQKVLASPVRETREPETVDRHRDTDTVTASPSAANVPMLTERIRMLELELDFTRENLQATIEEVETTNEELQSSNEELTSSNEELQSTNEELHSVNEELHTTNSESSRRLNVLTELTTDLENVMRESDIGIVLVDNENNIRRITPAAADILRIRRHDVDGQPLATYTHAFEDIELIEVVKQANQEGRSIEMETIDGRRDPILLRVTPYQNGSGTLLTMTNLRSVKETSERLRKLTSIFEDSTDAIIGVELSGRISSWNNGATRLFGNDVDVDRNVELGDVIPAVVWGHCEELIKELAKKGEVAAKEIYVKFNGRKINLLIRVTPVLDEYDRVSSAAITFYDVTVMRVAEEQLNLRTRAIDAASNGFVIVDAQAKDTPIVYANQGFFNLTGFAPEEIVGRNCRFLQGPQTDPSNVDMIRDAIQKKQECRVTLLNYRRDGSQFYNDLIITPIQDSQGVVTHFVGVQNDATDIVEARRTLEASELEYRSTFENAAIGMAHVGMNGEWLRVNEKLCSIVGYPSEELKTKTFQDITHPEDLDKDLVQFAQMKRGETTGYSMEKRYIHRDGHVIWINLTASLRCNRDGSPECCISLIEDITARKETEQKLSASRAIITEVIQQSDDPFVSFDETGEIQVANRSAGQLTALTGDLTGRSYEELFAGESEAPLIAAIDRVRRSQRGELTEFFSRFLNRWYDARVFPVEGGAAVYMTDVTGRKETEAYLERARFAAEEANKAKSKFLTNMSHEIRSPMTAILGFSDIALRDVRDGKSVDPANLETVIRNGRFLLRIINDILDLSKVEAGKLEVRKTRFKLLPMLTDIKELMRHRSKSSGVPLSFEFASPVPERLHSDRSRLEQILANLIGNALKFSPNGDVKVLVDVDEDTGSDLRFRVIDTGIGISEQNLSRLFQTFSQVHDNKAVGVEGTGLGLVISKRLAKLLGGDITVQSTEGVGSCFTLLLPFDESANRIEASASDLSVKRTVQKEVQQISARVLIADDARDVRLVTSRFLSRAGADIVEVVNGAEAVRAVHDAESERRPFDIILMDMQMPELDGREATQRIRDEGFTMPVIALTAGATSEEVDEALAAGCTQFIAKPVDAPDLISRVAKLLKGEQ</sequence>
<dbReference type="SUPFAM" id="SSF47757">
    <property type="entry name" value="Chemotaxis receptor methyltransferase CheR, N-terminal domain"/>
    <property type="match status" value="1"/>
</dbReference>
<dbReference type="SMART" id="SM00387">
    <property type="entry name" value="HATPase_c"/>
    <property type="match status" value="1"/>
</dbReference>
<dbReference type="SUPFAM" id="SSF55874">
    <property type="entry name" value="ATPase domain of HSP90 chaperone/DNA topoisomerase II/histidine kinase"/>
    <property type="match status" value="1"/>
</dbReference>
<dbReference type="Gene3D" id="3.40.50.180">
    <property type="entry name" value="Methylesterase CheB, C-terminal domain"/>
    <property type="match status" value="1"/>
</dbReference>
<dbReference type="PANTHER" id="PTHR43047">
    <property type="entry name" value="TWO-COMPONENT HISTIDINE PROTEIN KINASE"/>
    <property type="match status" value="1"/>
</dbReference>
<dbReference type="InterPro" id="IPR003594">
    <property type="entry name" value="HATPase_dom"/>
</dbReference>
<feature type="domain" description="PAC" evidence="14">
    <location>
        <begin position="1181"/>
        <end position="1233"/>
    </location>
</feature>
<dbReference type="RefSeq" id="WP_008658004.1">
    <property type="nucleotide sequence ID" value="NZ_ANMO01000147.1"/>
</dbReference>
<dbReference type="FunFam" id="3.30.565.10:FF:000010">
    <property type="entry name" value="Sensor histidine kinase RcsC"/>
    <property type="match status" value="1"/>
</dbReference>
<dbReference type="Pfam" id="PF03705">
    <property type="entry name" value="CheR_N"/>
    <property type="match status" value="1"/>
</dbReference>
<dbReference type="Pfam" id="PF00512">
    <property type="entry name" value="HisKA"/>
    <property type="match status" value="1"/>
</dbReference>
<feature type="domain" description="PAC" evidence="14">
    <location>
        <begin position="925"/>
        <end position="981"/>
    </location>
</feature>
<feature type="compositionally biased region" description="Low complexity" evidence="10">
    <location>
        <begin position="696"/>
        <end position="715"/>
    </location>
</feature>
<dbReference type="InterPro" id="IPR000014">
    <property type="entry name" value="PAS"/>
</dbReference>
<dbReference type="InterPro" id="IPR003661">
    <property type="entry name" value="HisK_dim/P_dom"/>
</dbReference>
<dbReference type="Gene3D" id="3.40.50.2300">
    <property type="match status" value="1"/>
</dbReference>
<dbReference type="SUPFAM" id="SSF52738">
    <property type="entry name" value="Methylesterase CheB, C-terminal domain"/>
    <property type="match status" value="1"/>
</dbReference>
<evidence type="ECO:0000256" key="3">
    <source>
        <dbReference type="ARBA" id="ARBA00022553"/>
    </source>
</evidence>